<organism evidence="1">
    <name type="scientific">marine metagenome</name>
    <dbReference type="NCBI Taxonomy" id="408172"/>
    <lineage>
        <taxon>unclassified sequences</taxon>
        <taxon>metagenomes</taxon>
        <taxon>ecological metagenomes</taxon>
    </lineage>
</organism>
<dbReference type="EMBL" id="UINC01178311">
    <property type="protein sequence ID" value="SVD86392.1"/>
    <property type="molecule type" value="Genomic_DNA"/>
</dbReference>
<reference evidence="1" key="1">
    <citation type="submission" date="2018-05" db="EMBL/GenBank/DDBJ databases">
        <authorList>
            <person name="Lanie J.A."/>
            <person name="Ng W.-L."/>
            <person name="Kazmierczak K.M."/>
            <person name="Andrzejewski T.M."/>
            <person name="Davidsen T.M."/>
            <person name="Wayne K.J."/>
            <person name="Tettelin H."/>
            <person name="Glass J.I."/>
            <person name="Rusch D."/>
            <person name="Podicherti R."/>
            <person name="Tsui H.-C.T."/>
            <person name="Winkler M.E."/>
        </authorList>
    </citation>
    <scope>NUCLEOTIDE SEQUENCE</scope>
</reference>
<dbReference type="AlphaFoldDB" id="A0A382YT04"/>
<protein>
    <submittedName>
        <fullName evidence="1">Uncharacterized protein</fullName>
    </submittedName>
</protein>
<name>A0A382YT04_9ZZZZ</name>
<evidence type="ECO:0000313" key="1">
    <source>
        <dbReference type="EMBL" id="SVD86392.1"/>
    </source>
</evidence>
<gene>
    <name evidence="1" type="ORF">METZ01_LOCUS439246</name>
</gene>
<dbReference type="InterPro" id="IPR046164">
    <property type="entry name" value="DUF6166"/>
</dbReference>
<accession>A0A382YT04</accession>
<proteinExistence type="predicted"/>
<dbReference type="Pfam" id="PF19663">
    <property type="entry name" value="DUF6166"/>
    <property type="match status" value="1"/>
</dbReference>
<sequence>MTHSAEISTYRGRRDGNLCLVTVNEFPLDSRPDVWSLPLSEFEWGYKGAGPARLSFAILAHYFEDDRKALEVYRSFCDSVIAELEEDEWSITTDAIDGHLQKTVEVAMTLDELLNRVRALRS</sequence>